<evidence type="ECO:0000313" key="3">
    <source>
        <dbReference type="Proteomes" id="UP001150904"/>
    </source>
</evidence>
<feature type="region of interest" description="Disordered" evidence="1">
    <location>
        <begin position="402"/>
        <end position="478"/>
    </location>
</feature>
<dbReference type="AlphaFoldDB" id="A0A9W9MI35"/>
<feature type="compositionally biased region" description="Basic residues" evidence="1">
    <location>
        <begin position="424"/>
        <end position="440"/>
    </location>
</feature>
<organism evidence="2 3">
    <name type="scientific">Penicillium cinerascens</name>
    <dbReference type="NCBI Taxonomy" id="70096"/>
    <lineage>
        <taxon>Eukaryota</taxon>
        <taxon>Fungi</taxon>
        <taxon>Dikarya</taxon>
        <taxon>Ascomycota</taxon>
        <taxon>Pezizomycotina</taxon>
        <taxon>Eurotiomycetes</taxon>
        <taxon>Eurotiomycetidae</taxon>
        <taxon>Eurotiales</taxon>
        <taxon>Aspergillaceae</taxon>
        <taxon>Penicillium</taxon>
    </lineage>
</organism>
<dbReference type="EMBL" id="JAPQKR010000013">
    <property type="protein sequence ID" value="KAJ5201547.1"/>
    <property type="molecule type" value="Genomic_DNA"/>
</dbReference>
<proteinExistence type="predicted"/>
<gene>
    <name evidence="2" type="ORF">N7498_006210</name>
</gene>
<protein>
    <submittedName>
        <fullName evidence="2">Uncharacterized protein</fullName>
    </submittedName>
</protein>
<feature type="compositionally biased region" description="Low complexity" evidence="1">
    <location>
        <begin position="441"/>
        <end position="459"/>
    </location>
</feature>
<evidence type="ECO:0000313" key="2">
    <source>
        <dbReference type="EMBL" id="KAJ5201547.1"/>
    </source>
</evidence>
<dbReference type="Proteomes" id="UP001150904">
    <property type="component" value="Unassembled WGS sequence"/>
</dbReference>
<dbReference type="GeneID" id="83180573"/>
<dbReference type="RefSeq" id="XP_058307463.1">
    <property type="nucleotide sequence ID" value="XM_058453272.1"/>
</dbReference>
<sequence>MFSPVRARSLSVQAPLPPEAPLAQASQPIQALPSVQASLSPKAPQFVLVPEFVQAPQSAQTHQASQAPQPVQEASDTNFKQIFPHLISTPPQEPASAAFVLASRGDPFTKLEEGQIFESSIITAGSARLGSLDIETMTAGNVLFTFGILGFMANLRPIFTYKYGSDGKKIGVRLSLYGHTVVVEPSALDAHSMRIIACRRGLAKLRKFNPEWVLPPQPMEGPSGPAWSWVQLLYGESLCFACFALNNLSGMDGDHWKAPFNGADYELDFCSDQAWSAPGYNGSVLDAQYFCDVLVNGQVFRTARQCATAEEAQNTVAHIALHQLFTAEELFGEGSILPADTPLDLPADFHARPAGPPLRPIHVNSRNTLLDVRERVSHPQVQGFTVALEDELQDLILDSHPKRAQERAQRPKPSKIEGPFQPQKVKKRKARNKNKNKNKNKPPAEQPQQKAKPVAQRPQNKAKPPVNQDRTKSNSNMVPLRYNRLPLLEQPDVAEDKLAMLKAVQAGLNELHATASYWRLLNKFCEVLKIEVPKIRQHQNCNDNPKRSHLIRAWFDGSNPYLSRASPVHIADIDPMSENAAHALGVQKVIVYLLKILREDAEIDVSSEAYRGQLSLLRNLELEIEDRC</sequence>
<name>A0A9W9MI35_9EURO</name>
<dbReference type="OrthoDB" id="4469495at2759"/>
<comment type="caution">
    <text evidence="2">The sequence shown here is derived from an EMBL/GenBank/DDBJ whole genome shotgun (WGS) entry which is preliminary data.</text>
</comment>
<reference evidence="2" key="1">
    <citation type="submission" date="2022-12" db="EMBL/GenBank/DDBJ databases">
        <authorList>
            <person name="Petersen C."/>
        </authorList>
    </citation>
    <scope>NUCLEOTIDE SEQUENCE</scope>
    <source>
        <strain evidence="2">IBT 15544</strain>
    </source>
</reference>
<evidence type="ECO:0000256" key="1">
    <source>
        <dbReference type="SAM" id="MobiDB-lite"/>
    </source>
</evidence>
<keyword evidence="3" id="KW-1185">Reference proteome</keyword>
<accession>A0A9W9MI35</accession>
<reference evidence="2" key="2">
    <citation type="journal article" date="2023" name="IMA Fungus">
        <title>Comparative genomic study of the Penicillium genus elucidates a diverse pangenome and 15 lateral gene transfer events.</title>
        <authorList>
            <person name="Petersen C."/>
            <person name="Sorensen T."/>
            <person name="Nielsen M.R."/>
            <person name="Sondergaard T.E."/>
            <person name="Sorensen J.L."/>
            <person name="Fitzpatrick D.A."/>
            <person name="Frisvad J.C."/>
            <person name="Nielsen K.L."/>
        </authorList>
    </citation>
    <scope>NUCLEOTIDE SEQUENCE</scope>
    <source>
        <strain evidence="2">IBT 15544</strain>
    </source>
</reference>